<comment type="caution">
    <text evidence="1">The sequence shown here is derived from an EMBL/GenBank/DDBJ whole genome shotgun (WGS) entry which is preliminary data.</text>
</comment>
<gene>
    <name evidence="1" type="ORF">C7U54_14390</name>
</gene>
<organism evidence="1 2">
    <name type="scientific">Faecalibacillus intestinalis</name>
    <dbReference type="NCBI Taxonomy" id="1982626"/>
    <lineage>
        <taxon>Bacteria</taxon>
        <taxon>Bacillati</taxon>
        <taxon>Bacillota</taxon>
        <taxon>Erysipelotrichia</taxon>
        <taxon>Erysipelotrichales</taxon>
        <taxon>Coprobacillaceae</taxon>
        <taxon>Faecalibacillus</taxon>
    </lineage>
</organism>
<accession>A0A2T3FJG3</accession>
<dbReference type="EMBL" id="PYLQ01000046">
    <property type="protein sequence ID" value="PST35421.1"/>
    <property type="molecule type" value="Genomic_DNA"/>
</dbReference>
<evidence type="ECO:0008006" key="3">
    <source>
        <dbReference type="Google" id="ProtNLM"/>
    </source>
</evidence>
<reference evidence="1 2" key="1">
    <citation type="journal article" date="2019" name="Int. J. Syst. Evol. Microbiol.">
        <title>Faecalibacillus intestinalis gen. nov., sp. nov. and Faecalibacillus faecis sp. nov., isolated from human faeces.</title>
        <authorList>
            <person name="Seo B."/>
            <person name="Jeon K."/>
            <person name="Baek I."/>
            <person name="Lee Y.M."/>
            <person name="Baek K."/>
            <person name="Ko G."/>
        </authorList>
    </citation>
    <scope>NUCLEOTIDE SEQUENCE [LARGE SCALE GENOMIC DNA]</scope>
    <source>
        <strain evidence="1 2">SNUG30099</strain>
    </source>
</reference>
<keyword evidence="2" id="KW-1185">Reference proteome</keyword>
<dbReference type="AlphaFoldDB" id="A0A2T3FJG3"/>
<evidence type="ECO:0000313" key="1">
    <source>
        <dbReference type="EMBL" id="PST35421.1"/>
    </source>
</evidence>
<feature type="non-terminal residue" evidence="1">
    <location>
        <position position="169"/>
    </location>
</feature>
<name>A0A2T3FJG3_9FIRM</name>
<evidence type="ECO:0000313" key="2">
    <source>
        <dbReference type="Proteomes" id="UP000240974"/>
    </source>
</evidence>
<dbReference type="RefSeq" id="WP_206603634.1">
    <property type="nucleotide sequence ID" value="NZ_PYLQ01000046.1"/>
</dbReference>
<proteinExistence type="predicted"/>
<protein>
    <recommendedName>
        <fullName evidence="3">Transposase (putative) YhgA-like domain-containing protein</fullName>
    </recommendedName>
</protein>
<sequence>MKKVYLIWILPQAAKKRDGQVSICKTDEKKHLEKLESYDKREQIVIYLDKEHDTSKKYQEYDEILTPLVVFLNNILDYQGKIRIMKEYGFKEIEKEVREVCDYANILEKEYLNKGIGIGVEKGIEQGTQNERIKNIRKLMIKLKMSFKEAIQFLDIPEDEVKEIEKYFK</sequence>
<dbReference type="Proteomes" id="UP000240974">
    <property type="component" value="Unassembled WGS sequence"/>
</dbReference>